<reference evidence="3" key="2">
    <citation type="submission" date="2015-01" db="EMBL/GenBank/DDBJ databases">
        <title>Evolutionary Origins and Diversification of the Mycorrhizal Mutualists.</title>
        <authorList>
            <consortium name="DOE Joint Genome Institute"/>
            <consortium name="Mycorrhizal Genomics Consortium"/>
            <person name="Kohler A."/>
            <person name="Kuo A."/>
            <person name="Nagy L.G."/>
            <person name="Floudas D."/>
            <person name="Copeland A."/>
            <person name="Barry K.W."/>
            <person name="Cichocki N."/>
            <person name="Veneault-Fourrey C."/>
            <person name="LaButti K."/>
            <person name="Lindquist E.A."/>
            <person name="Lipzen A."/>
            <person name="Lundell T."/>
            <person name="Morin E."/>
            <person name="Murat C."/>
            <person name="Riley R."/>
            <person name="Ohm R."/>
            <person name="Sun H."/>
            <person name="Tunlid A."/>
            <person name="Henrissat B."/>
            <person name="Grigoriev I.V."/>
            <person name="Hibbett D.S."/>
            <person name="Martin F."/>
        </authorList>
    </citation>
    <scope>NUCLEOTIDE SEQUENCE [LARGE SCALE GENOMIC DNA]</scope>
    <source>
        <strain evidence="3">MUT 4182</strain>
    </source>
</reference>
<name>A0A0C3Q188_9AGAM</name>
<dbReference type="EMBL" id="KN823758">
    <property type="protein sequence ID" value="KIO15904.1"/>
    <property type="molecule type" value="Genomic_DNA"/>
</dbReference>
<organism evidence="2 3">
    <name type="scientific">Tulasnella calospora MUT 4182</name>
    <dbReference type="NCBI Taxonomy" id="1051891"/>
    <lineage>
        <taxon>Eukaryota</taxon>
        <taxon>Fungi</taxon>
        <taxon>Dikarya</taxon>
        <taxon>Basidiomycota</taxon>
        <taxon>Agaricomycotina</taxon>
        <taxon>Agaricomycetes</taxon>
        <taxon>Cantharellales</taxon>
        <taxon>Tulasnellaceae</taxon>
        <taxon>Tulasnella</taxon>
    </lineage>
</organism>
<reference evidence="2 3" key="1">
    <citation type="submission" date="2014-04" db="EMBL/GenBank/DDBJ databases">
        <authorList>
            <consortium name="DOE Joint Genome Institute"/>
            <person name="Kuo A."/>
            <person name="Girlanda M."/>
            <person name="Perotto S."/>
            <person name="Kohler A."/>
            <person name="Nagy L.G."/>
            <person name="Floudas D."/>
            <person name="Copeland A."/>
            <person name="Barry K.W."/>
            <person name="Cichocki N."/>
            <person name="Veneault-Fourrey C."/>
            <person name="LaButti K."/>
            <person name="Lindquist E.A."/>
            <person name="Lipzen A."/>
            <person name="Lundell T."/>
            <person name="Morin E."/>
            <person name="Murat C."/>
            <person name="Sun H."/>
            <person name="Tunlid A."/>
            <person name="Henrissat B."/>
            <person name="Grigoriev I.V."/>
            <person name="Hibbett D.S."/>
            <person name="Martin F."/>
            <person name="Nordberg H.P."/>
            <person name="Cantor M.N."/>
            <person name="Hua S.X."/>
        </authorList>
    </citation>
    <scope>NUCLEOTIDE SEQUENCE [LARGE SCALE GENOMIC DNA]</scope>
    <source>
        <strain evidence="2 3">MUT 4182</strain>
    </source>
</reference>
<keyword evidence="3" id="KW-1185">Reference proteome</keyword>
<evidence type="ECO:0000313" key="2">
    <source>
        <dbReference type="EMBL" id="KIO15904.1"/>
    </source>
</evidence>
<gene>
    <name evidence="2" type="ORF">M407DRAFT_34475</name>
</gene>
<sequence length="68" mass="7180">MSTPQLALILHLNGPTPPVACPSPPSKSRGSISLAARCQNRRYLSSRQRQSANRAESGMEEAGSSSAN</sequence>
<feature type="region of interest" description="Disordered" evidence="1">
    <location>
        <begin position="41"/>
        <end position="68"/>
    </location>
</feature>
<dbReference type="AlphaFoldDB" id="A0A0C3Q188"/>
<feature type="region of interest" description="Disordered" evidence="1">
    <location>
        <begin position="13"/>
        <end position="32"/>
    </location>
</feature>
<accession>A0A0C3Q188</accession>
<evidence type="ECO:0000256" key="1">
    <source>
        <dbReference type="SAM" id="MobiDB-lite"/>
    </source>
</evidence>
<feature type="compositionally biased region" description="Pro residues" evidence="1">
    <location>
        <begin position="15"/>
        <end position="25"/>
    </location>
</feature>
<evidence type="ECO:0000313" key="3">
    <source>
        <dbReference type="Proteomes" id="UP000054248"/>
    </source>
</evidence>
<protein>
    <submittedName>
        <fullName evidence="2">Uncharacterized protein</fullName>
    </submittedName>
</protein>
<feature type="compositionally biased region" description="Polar residues" evidence="1">
    <location>
        <begin position="42"/>
        <end position="54"/>
    </location>
</feature>
<proteinExistence type="predicted"/>
<dbReference type="HOGENOM" id="CLU_2795839_0_0_1"/>
<dbReference type="Proteomes" id="UP000054248">
    <property type="component" value="Unassembled WGS sequence"/>
</dbReference>